<evidence type="ECO:0000313" key="6">
    <source>
        <dbReference type="EMBL" id="OMF52501.1"/>
    </source>
</evidence>
<keyword evidence="1" id="KW-0805">Transcription regulation</keyword>
<feature type="domain" description="HTH tetR-type" evidence="5">
    <location>
        <begin position="5"/>
        <end position="65"/>
    </location>
</feature>
<dbReference type="EMBL" id="MRTP01000006">
    <property type="protein sequence ID" value="OMF52501.1"/>
    <property type="molecule type" value="Genomic_DNA"/>
</dbReference>
<dbReference type="PRINTS" id="PR00455">
    <property type="entry name" value="HTHTETR"/>
</dbReference>
<evidence type="ECO:0000256" key="1">
    <source>
        <dbReference type="ARBA" id="ARBA00023015"/>
    </source>
</evidence>
<dbReference type="PROSITE" id="PS50977">
    <property type="entry name" value="HTH_TETR_2"/>
    <property type="match status" value="1"/>
</dbReference>
<dbReference type="Pfam" id="PF16925">
    <property type="entry name" value="TetR_C_13"/>
    <property type="match status" value="1"/>
</dbReference>
<dbReference type="Gene3D" id="1.10.357.10">
    <property type="entry name" value="Tetracycline Repressor, domain 2"/>
    <property type="match status" value="1"/>
</dbReference>
<gene>
    <name evidence="6" type="ORF">BK138_20595</name>
</gene>
<keyword evidence="7" id="KW-1185">Reference proteome</keyword>
<accession>A0A1R1EL10</accession>
<proteinExistence type="predicted"/>
<evidence type="ECO:0000256" key="3">
    <source>
        <dbReference type="ARBA" id="ARBA00023163"/>
    </source>
</evidence>
<evidence type="ECO:0000256" key="2">
    <source>
        <dbReference type="ARBA" id="ARBA00023125"/>
    </source>
</evidence>
<organism evidence="6 7">
    <name type="scientific">Paenibacillus rhizosphaerae</name>
    <dbReference type="NCBI Taxonomy" id="297318"/>
    <lineage>
        <taxon>Bacteria</taxon>
        <taxon>Bacillati</taxon>
        <taxon>Bacillota</taxon>
        <taxon>Bacilli</taxon>
        <taxon>Bacillales</taxon>
        <taxon>Paenibacillaceae</taxon>
        <taxon>Paenibacillus</taxon>
    </lineage>
</organism>
<keyword evidence="2 4" id="KW-0238">DNA-binding</keyword>
<dbReference type="PANTHER" id="PTHR47506:SF6">
    <property type="entry name" value="HTH-TYPE TRANSCRIPTIONAL REPRESSOR NEMR"/>
    <property type="match status" value="1"/>
</dbReference>
<dbReference type="InterPro" id="IPR009057">
    <property type="entry name" value="Homeodomain-like_sf"/>
</dbReference>
<dbReference type="STRING" id="297318.BK138_20595"/>
<comment type="caution">
    <text evidence="6">The sequence shown here is derived from an EMBL/GenBank/DDBJ whole genome shotgun (WGS) entry which is preliminary data.</text>
</comment>
<name>A0A1R1EL10_9BACL</name>
<reference evidence="6 7" key="1">
    <citation type="submission" date="2016-11" db="EMBL/GenBank/DDBJ databases">
        <title>Paenibacillus species isolates.</title>
        <authorList>
            <person name="Beno S.M."/>
        </authorList>
    </citation>
    <scope>NUCLEOTIDE SEQUENCE [LARGE SCALE GENOMIC DNA]</scope>
    <source>
        <strain evidence="6 7">FSL R5-0378</strain>
    </source>
</reference>
<dbReference type="AlphaFoldDB" id="A0A1R1EL10"/>
<evidence type="ECO:0000259" key="5">
    <source>
        <dbReference type="PROSITE" id="PS50977"/>
    </source>
</evidence>
<dbReference type="InterPro" id="IPR011075">
    <property type="entry name" value="TetR_C"/>
</dbReference>
<dbReference type="Proteomes" id="UP000187172">
    <property type="component" value="Unassembled WGS sequence"/>
</dbReference>
<dbReference type="PANTHER" id="PTHR47506">
    <property type="entry name" value="TRANSCRIPTIONAL REGULATORY PROTEIN"/>
    <property type="match status" value="1"/>
</dbReference>
<dbReference type="SUPFAM" id="SSF46689">
    <property type="entry name" value="Homeodomain-like"/>
    <property type="match status" value="1"/>
</dbReference>
<protein>
    <submittedName>
        <fullName evidence="6">TetR family transcriptional regulator</fullName>
    </submittedName>
</protein>
<evidence type="ECO:0000256" key="4">
    <source>
        <dbReference type="PROSITE-ProRule" id="PRU00335"/>
    </source>
</evidence>
<dbReference type="GO" id="GO:0003677">
    <property type="term" value="F:DNA binding"/>
    <property type="evidence" value="ECO:0007669"/>
    <property type="project" value="UniProtKB-UniRule"/>
</dbReference>
<dbReference type="Pfam" id="PF00440">
    <property type="entry name" value="TetR_N"/>
    <property type="match status" value="1"/>
</dbReference>
<dbReference type="SUPFAM" id="SSF48498">
    <property type="entry name" value="Tetracyclin repressor-like, C-terminal domain"/>
    <property type="match status" value="1"/>
</dbReference>
<evidence type="ECO:0000313" key="7">
    <source>
        <dbReference type="Proteomes" id="UP000187172"/>
    </source>
</evidence>
<dbReference type="InterPro" id="IPR001647">
    <property type="entry name" value="HTH_TetR"/>
</dbReference>
<keyword evidence="3" id="KW-0804">Transcription</keyword>
<dbReference type="RefSeq" id="WP_076172642.1">
    <property type="nucleotide sequence ID" value="NZ_MRTP01000006.1"/>
</dbReference>
<sequence length="199" mass="23064">MTKKESAKERILKVASDLFYSEGVRAVGIDRIIEESGVAKASFYRNFPTKDHLVVAYLELHSKTRMEAYEEIKRQFSDSPKEQLYALLEELVERMKSSKFRGCPFMNAIVEFPDEDHPGHQAAMTHRSSLWKNVEDIARRAGARDPVQLTYQLQLLKEGAMMSAYMDKGYYHAEYFLNACQVLINRQFDEPTPSRRITE</sequence>
<dbReference type="InterPro" id="IPR036271">
    <property type="entry name" value="Tet_transcr_reg_TetR-rel_C_sf"/>
</dbReference>
<feature type="DNA-binding region" description="H-T-H motif" evidence="4">
    <location>
        <begin position="28"/>
        <end position="47"/>
    </location>
</feature>